<evidence type="ECO:0000313" key="2">
    <source>
        <dbReference type="Proteomes" id="UP000502035"/>
    </source>
</evidence>
<reference evidence="1 2" key="1">
    <citation type="submission" date="2020-03" db="EMBL/GenBank/DDBJ databases">
        <title>Nocardioides sp. nov., isolated from fish.</title>
        <authorList>
            <person name="Hyun D.-W."/>
            <person name="Bae J.-W."/>
        </authorList>
    </citation>
    <scope>NUCLEOTIDE SEQUENCE [LARGE SCALE GENOMIC DNA]</scope>
    <source>
        <strain evidence="1 2">HDW12A</strain>
    </source>
</reference>
<sequence length="182" mass="19245">MRVAPGWTVVETIDNPMGYTRPGWRSVGLHVVRDGLEKFVMLAGTRNGFSTHANDAAGSLSDWLPTVVANQRALDGASGRPAGASAEPFRQVRMTADGDLAMPAGARVVGVRAAADLPPVLTSQGDKPIAAQVATADGRPLWVFARLVEGRPQVDEFATRHADLDAFVIWVAAQFESGGGVR</sequence>
<proteinExistence type="predicted"/>
<dbReference type="EMBL" id="CP049866">
    <property type="protein sequence ID" value="QIK75151.1"/>
    <property type="molecule type" value="Genomic_DNA"/>
</dbReference>
<evidence type="ECO:0000313" key="1">
    <source>
        <dbReference type="EMBL" id="QIK75151.1"/>
    </source>
</evidence>
<dbReference type="KEGG" id="npi:G7071_06645"/>
<organism evidence="1 2">
    <name type="scientific">Nocardioides piscis</name>
    <dbReference type="NCBI Taxonomy" id="2714938"/>
    <lineage>
        <taxon>Bacteria</taxon>
        <taxon>Bacillati</taxon>
        <taxon>Actinomycetota</taxon>
        <taxon>Actinomycetes</taxon>
        <taxon>Propionibacteriales</taxon>
        <taxon>Nocardioidaceae</taxon>
        <taxon>Nocardioides</taxon>
    </lineage>
</organism>
<dbReference type="RefSeq" id="WP_166316462.1">
    <property type="nucleotide sequence ID" value="NZ_CP049866.1"/>
</dbReference>
<protein>
    <submittedName>
        <fullName evidence="1">Uncharacterized protein</fullName>
    </submittedName>
</protein>
<accession>A0A6G7YET2</accession>
<keyword evidence="2" id="KW-1185">Reference proteome</keyword>
<dbReference type="Proteomes" id="UP000502035">
    <property type="component" value="Chromosome"/>
</dbReference>
<gene>
    <name evidence="1" type="ORF">G7071_06645</name>
</gene>
<name>A0A6G7YET2_9ACTN</name>
<dbReference type="AlphaFoldDB" id="A0A6G7YET2"/>